<name>A0A022PJU4_9GAMM</name>
<evidence type="ECO:0000313" key="3">
    <source>
        <dbReference type="Proteomes" id="UP000023464"/>
    </source>
</evidence>
<protein>
    <submittedName>
        <fullName evidence="2">Alkylhydroperoxidase AhpD family</fullName>
    </submittedName>
</protein>
<organism evidence="2 3">
    <name type="scientific">Photorhabdus aegyptia</name>
    <dbReference type="NCBI Taxonomy" id="2805098"/>
    <lineage>
        <taxon>Bacteria</taxon>
        <taxon>Pseudomonadati</taxon>
        <taxon>Pseudomonadota</taxon>
        <taxon>Gammaproteobacteria</taxon>
        <taxon>Enterobacterales</taxon>
        <taxon>Morganellaceae</taxon>
        <taxon>Photorhabdus</taxon>
    </lineage>
</organism>
<dbReference type="Proteomes" id="UP000023464">
    <property type="component" value="Unassembled WGS sequence"/>
</dbReference>
<evidence type="ECO:0000259" key="1">
    <source>
        <dbReference type="Pfam" id="PF02627"/>
    </source>
</evidence>
<dbReference type="EMBL" id="JFGV01000011">
    <property type="protein sequence ID" value="EYU16382.1"/>
    <property type="molecule type" value="Genomic_DNA"/>
</dbReference>
<proteinExistence type="predicted"/>
<dbReference type="InterPro" id="IPR004675">
    <property type="entry name" value="AhpD_core"/>
</dbReference>
<dbReference type="PATRIC" id="fig|1393736.3.peg.1065"/>
<dbReference type="InterPro" id="IPR029032">
    <property type="entry name" value="AhpD-like"/>
</dbReference>
<dbReference type="AlphaFoldDB" id="A0A022PJU4"/>
<comment type="caution">
    <text evidence="2">The sequence shown here is derived from an EMBL/GenBank/DDBJ whole genome shotgun (WGS) entry which is preliminary data.</text>
</comment>
<keyword evidence="3" id="KW-1185">Reference proteome</keyword>
<feature type="domain" description="Carboxymuconolactone decarboxylase-like" evidence="1">
    <location>
        <begin position="13"/>
        <end position="95"/>
    </location>
</feature>
<dbReference type="NCBIfam" id="TIGR00778">
    <property type="entry name" value="ahpD_dom"/>
    <property type="match status" value="1"/>
</dbReference>
<keyword evidence="2" id="KW-0560">Oxidoreductase</keyword>
<dbReference type="PANTHER" id="PTHR34846">
    <property type="entry name" value="4-CARBOXYMUCONOLACTONE DECARBOXYLASE FAMILY PROTEIN (AFU_ORTHOLOGUE AFUA_6G11590)"/>
    <property type="match status" value="1"/>
</dbReference>
<sequence length="153" mass="17073">MQAKRLQPSEISPELYNAVVKVDELTYQSTLGKALIELIKVRVSQINGCAFCLNMHSKAARKAGNSEQKLYLLSAWKEATIFTSRERAALGWTEALSRVAETGAEDEHYTPLLAEFDEKEIVDLTLLIGLINLWNRLAIGMKYTLPNSATDLS</sequence>
<evidence type="ECO:0000313" key="2">
    <source>
        <dbReference type="EMBL" id="EYU16382.1"/>
    </source>
</evidence>
<dbReference type="SUPFAM" id="SSF69118">
    <property type="entry name" value="AhpD-like"/>
    <property type="match status" value="1"/>
</dbReference>
<keyword evidence="2" id="KW-0575">Peroxidase</keyword>
<dbReference type="Pfam" id="PF02627">
    <property type="entry name" value="CMD"/>
    <property type="match status" value="1"/>
</dbReference>
<dbReference type="InterPro" id="IPR003779">
    <property type="entry name" value="CMD-like"/>
</dbReference>
<gene>
    <name evidence="2" type="ORF">BA1DRAFT_01040</name>
</gene>
<reference evidence="2 3" key="1">
    <citation type="submission" date="2014-03" db="EMBL/GenBank/DDBJ databases">
        <title>Draft Genome of Photorhabdus luminescens BA1, an Egyptian Isolate.</title>
        <authorList>
            <person name="Ghazal S."/>
            <person name="Hurst S.G.IV."/>
            <person name="Morris K."/>
            <person name="Thomas K."/>
            <person name="Tisa L.S."/>
        </authorList>
    </citation>
    <scope>NUCLEOTIDE SEQUENCE [LARGE SCALE GENOMIC DNA]</scope>
    <source>
        <strain evidence="2 3">BA1</strain>
    </source>
</reference>
<dbReference type="Gene3D" id="1.20.1290.10">
    <property type="entry name" value="AhpD-like"/>
    <property type="match status" value="1"/>
</dbReference>
<dbReference type="GO" id="GO:0051920">
    <property type="term" value="F:peroxiredoxin activity"/>
    <property type="evidence" value="ECO:0007669"/>
    <property type="project" value="InterPro"/>
</dbReference>
<dbReference type="RefSeq" id="WP_036776716.1">
    <property type="nucleotide sequence ID" value="NZ_CAWLTM010000104.1"/>
</dbReference>
<dbReference type="PANTHER" id="PTHR34846:SF10">
    <property type="entry name" value="CYTOPLASMIC PROTEIN"/>
    <property type="match status" value="1"/>
</dbReference>
<accession>A0A022PJU4</accession>